<dbReference type="AlphaFoldDB" id="A0A399RIF8"/>
<comment type="caution">
    <text evidence="1">The sequence shown here is derived from an EMBL/GenBank/DDBJ whole genome shotgun (WGS) entry which is preliminary data.</text>
</comment>
<keyword evidence="2" id="KW-1185">Reference proteome</keyword>
<accession>A0A399RIF8</accession>
<reference evidence="1 2" key="1">
    <citation type="submission" date="2018-08" db="EMBL/GenBank/DDBJ databases">
        <title>Henriciella mobilis sp. nov., isolated from seawater.</title>
        <authorList>
            <person name="Cheng H."/>
            <person name="Wu Y.-H."/>
            <person name="Xu X.-W."/>
            <person name="Guo L.-L."/>
        </authorList>
    </citation>
    <scope>NUCLEOTIDE SEQUENCE [LARGE SCALE GENOMIC DNA]</scope>
    <source>
        <strain evidence="1 2">CCUG67844</strain>
    </source>
</reference>
<dbReference type="CDD" id="cd03801">
    <property type="entry name" value="GT4_PimA-like"/>
    <property type="match status" value="1"/>
</dbReference>
<dbReference type="Pfam" id="PF13692">
    <property type="entry name" value="Glyco_trans_1_4"/>
    <property type="match status" value="1"/>
</dbReference>
<protein>
    <submittedName>
        <fullName evidence="1">Glycosyltransferase</fullName>
    </submittedName>
</protein>
<dbReference type="RefSeq" id="WP_119454028.1">
    <property type="nucleotide sequence ID" value="NZ_QWGA01000006.1"/>
</dbReference>
<dbReference type="PANTHER" id="PTHR12526">
    <property type="entry name" value="GLYCOSYLTRANSFERASE"/>
    <property type="match status" value="1"/>
</dbReference>
<proteinExistence type="predicted"/>
<evidence type="ECO:0000313" key="2">
    <source>
        <dbReference type="Proteomes" id="UP000265845"/>
    </source>
</evidence>
<gene>
    <name evidence="1" type="ORF">D1222_09550</name>
</gene>
<dbReference type="Gene3D" id="3.40.50.2000">
    <property type="entry name" value="Glycogen Phosphorylase B"/>
    <property type="match status" value="2"/>
</dbReference>
<dbReference type="SUPFAM" id="SSF53756">
    <property type="entry name" value="UDP-Glycosyltransferase/glycogen phosphorylase"/>
    <property type="match status" value="1"/>
</dbReference>
<dbReference type="GO" id="GO:0016740">
    <property type="term" value="F:transferase activity"/>
    <property type="evidence" value="ECO:0007669"/>
    <property type="project" value="UniProtKB-KW"/>
</dbReference>
<evidence type="ECO:0000313" key="1">
    <source>
        <dbReference type="EMBL" id="RIJ29622.1"/>
    </source>
</evidence>
<sequence>MSYRRIVHLIDDTAMGGVTRALDNFSDPRLKALGHHEVADIRAGLPKASGPDDIAVIHFTANWRKLPLLANIRFRGRFSRVILIEHTYTDGFERFCVLNQARFRSMLRQAYRFADTIIAVSQDQGRWMQEAHLAHAAKVEVIGQARNVGELMNLPLIQRSTGPLRIGAFGRFHEQKGFDLLIKAMSRISPDTAHLHLAGDGPQMAALTELASGLDHVQIDEAFASPKAFLDSVDVVAIPSRWEAFGLVGSEARAAGRPIIAADVDGLRQQIADHSYAHRVSDIYDLQRAIEHAAADPFIQNRGLRARAHVDDEYDQMIDAWTGLLSEDAQALSA</sequence>
<dbReference type="EMBL" id="QWGA01000006">
    <property type="protein sequence ID" value="RIJ29622.1"/>
    <property type="molecule type" value="Genomic_DNA"/>
</dbReference>
<name>A0A399RIF8_9PROT</name>
<dbReference type="OrthoDB" id="529131at2"/>
<dbReference type="Proteomes" id="UP000265845">
    <property type="component" value="Unassembled WGS sequence"/>
</dbReference>
<keyword evidence="1" id="KW-0808">Transferase</keyword>
<organism evidence="1 2">
    <name type="scientific">Henriciella algicola</name>
    <dbReference type="NCBI Taxonomy" id="1608422"/>
    <lineage>
        <taxon>Bacteria</taxon>
        <taxon>Pseudomonadati</taxon>
        <taxon>Pseudomonadota</taxon>
        <taxon>Alphaproteobacteria</taxon>
        <taxon>Hyphomonadales</taxon>
        <taxon>Hyphomonadaceae</taxon>
        <taxon>Henriciella</taxon>
    </lineage>
</organism>